<dbReference type="EMBL" id="BARU01036578">
    <property type="protein sequence ID" value="GAH78689.1"/>
    <property type="molecule type" value="Genomic_DNA"/>
</dbReference>
<dbReference type="Gene3D" id="3.30.450.40">
    <property type="match status" value="1"/>
</dbReference>
<accession>X1JK76</accession>
<organism evidence="1">
    <name type="scientific">marine sediment metagenome</name>
    <dbReference type="NCBI Taxonomy" id="412755"/>
    <lineage>
        <taxon>unclassified sequences</taxon>
        <taxon>metagenomes</taxon>
        <taxon>ecological metagenomes</taxon>
    </lineage>
</organism>
<dbReference type="InterPro" id="IPR029016">
    <property type="entry name" value="GAF-like_dom_sf"/>
</dbReference>
<dbReference type="AlphaFoldDB" id="X1JK76"/>
<gene>
    <name evidence="1" type="ORF">S03H2_57100</name>
</gene>
<evidence type="ECO:0000313" key="1">
    <source>
        <dbReference type="EMBL" id="GAH78689.1"/>
    </source>
</evidence>
<reference evidence="1" key="1">
    <citation type="journal article" date="2014" name="Front. Microbiol.">
        <title>High frequency of phylogenetically diverse reductive dehalogenase-homologous genes in deep subseafloor sedimentary metagenomes.</title>
        <authorList>
            <person name="Kawai M."/>
            <person name="Futagami T."/>
            <person name="Toyoda A."/>
            <person name="Takaki Y."/>
            <person name="Nishi S."/>
            <person name="Hori S."/>
            <person name="Arai W."/>
            <person name="Tsubouchi T."/>
            <person name="Morono Y."/>
            <person name="Uchiyama I."/>
            <person name="Ito T."/>
            <person name="Fujiyama A."/>
            <person name="Inagaki F."/>
            <person name="Takami H."/>
        </authorList>
    </citation>
    <scope>NUCLEOTIDE SEQUENCE</scope>
    <source>
        <strain evidence="1">Expedition CK06-06</strain>
    </source>
</reference>
<sequence>MYNNTELRVKELVSLYKISSAITSSLSLSDVLKQIYKQISNLFKIS</sequence>
<feature type="non-terminal residue" evidence="1">
    <location>
        <position position="46"/>
    </location>
</feature>
<proteinExistence type="predicted"/>
<comment type="caution">
    <text evidence="1">The sequence shown here is derived from an EMBL/GenBank/DDBJ whole genome shotgun (WGS) entry which is preliminary data.</text>
</comment>
<name>X1JK76_9ZZZZ</name>
<protein>
    <submittedName>
        <fullName evidence="1">Uncharacterized protein</fullName>
    </submittedName>
</protein>